<reference evidence="1" key="1">
    <citation type="submission" date="2020-06" db="EMBL/GenBank/DDBJ databases">
        <authorList>
            <person name="Knierim D."/>
            <person name="Margaria P."/>
            <person name="Menzel W."/>
            <person name="Winter S."/>
        </authorList>
    </citation>
    <scope>NUCLEOTIDE SEQUENCE</scope>
    <source>
        <strain evidence="1">DSMZ PV-0201</strain>
    </source>
</reference>
<dbReference type="EMBL" id="MT682302">
    <property type="protein sequence ID" value="QWC36228.1"/>
    <property type="molecule type" value="Genomic_RNA"/>
</dbReference>
<organism evidence="1">
    <name type="scientific">Pelargonium flower break virus</name>
    <dbReference type="NCBI Taxonomy" id="35291"/>
    <lineage>
        <taxon>Viruses</taxon>
        <taxon>Riboviria</taxon>
        <taxon>Orthornavirae</taxon>
        <taxon>Kitrinoviricota</taxon>
        <taxon>Tolucaviricetes</taxon>
        <taxon>Tolivirales</taxon>
        <taxon>Tombusviridae</taxon>
        <taxon>Procedovirinae</taxon>
        <taxon>Alphacarmovirus</taxon>
        <taxon>Alphacarmovirus pelargonii</taxon>
    </lineage>
</organism>
<protein>
    <submittedName>
        <fullName evidence="1">RNA polymerase pre-readthrough protein</fullName>
    </submittedName>
</protein>
<sequence>MLRFGSQLVVGSTLIGGLTAVGLAGLSVRATIGVVEFNLRCARVVGDIIRDPFNALPSAPLLPGPSVEVFAEEVRKDLEPELETKDYLVIHEEKEVDEEGKSKVVRQRSTVNRHKKGRFVHRLVCDGKNHFGGTPSASRANELAVMKYLVGKCREHHLVVQHTREVCSLAMAAIFTPDHHEVNMVREMNGHAAYRRRVALADAARVHSWQQELLRSPLSWNAWGRAWWIANGLPDREPVRFTK</sequence>
<evidence type="ECO:0000313" key="1">
    <source>
        <dbReference type="EMBL" id="QWC36228.1"/>
    </source>
</evidence>
<name>A0A8E8FU30_9TOMB</name>
<gene>
    <name evidence="1" type="primary">ORF1</name>
</gene>
<accession>A0A8E8FU30</accession>
<proteinExistence type="predicted"/>